<dbReference type="Proteomes" id="UP000887565">
    <property type="component" value="Unplaced"/>
</dbReference>
<reference evidence="2" key="1">
    <citation type="submission" date="2022-11" db="UniProtKB">
        <authorList>
            <consortium name="WormBaseParasite"/>
        </authorList>
    </citation>
    <scope>IDENTIFICATION</scope>
</reference>
<keyword evidence="1" id="KW-1185">Reference proteome</keyword>
<sequence length="150" mass="17245">MNGHAAVWTERALLYEEWLWISANPISTTLELVIANILPSPAVVVSRRRLKNRNFIASDAKRKNIVQNRKMKIDMQIEENEGSRFRLVHSATREYYGGNVQTISPILFLSCDQLDEVKSSLFRQILDPHSSKKIFVEENSYIVAGQVRVE</sequence>
<proteinExistence type="predicted"/>
<dbReference type="AlphaFoldDB" id="A0A915KA91"/>
<protein>
    <submittedName>
        <fullName evidence="2">Uncharacterized protein</fullName>
    </submittedName>
</protein>
<accession>A0A915KA91</accession>
<organism evidence="1 2">
    <name type="scientific">Romanomermis culicivorax</name>
    <name type="common">Nematode worm</name>
    <dbReference type="NCBI Taxonomy" id="13658"/>
    <lineage>
        <taxon>Eukaryota</taxon>
        <taxon>Metazoa</taxon>
        <taxon>Ecdysozoa</taxon>
        <taxon>Nematoda</taxon>
        <taxon>Enoplea</taxon>
        <taxon>Dorylaimia</taxon>
        <taxon>Mermithida</taxon>
        <taxon>Mermithoidea</taxon>
        <taxon>Mermithidae</taxon>
        <taxon>Romanomermis</taxon>
    </lineage>
</organism>
<evidence type="ECO:0000313" key="1">
    <source>
        <dbReference type="Proteomes" id="UP000887565"/>
    </source>
</evidence>
<name>A0A915KA91_ROMCU</name>
<dbReference type="WBParaSite" id="nRc.2.0.1.t34833-RA">
    <property type="protein sequence ID" value="nRc.2.0.1.t34833-RA"/>
    <property type="gene ID" value="nRc.2.0.1.g34833"/>
</dbReference>
<evidence type="ECO:0000313" key="2">
    <source>
        <dbReference type="WBParaSite" id="nRc.2.0.1.t34833-RA"/>
    </source>
</evidence>